<keyword evidence="1" id="KW-1133">Transmembrane helix</keyword>
<comment type="caution">
    <text evidence="2">The sequence shown here is derived from an EMBL/GenBank/DDBJ whole genome shotgun (WGS) entry which is preliminary data.</text>
</comment>
<feature type="transmembrane region" description="Helical" evidence="1">
    <location>
        <begin position="114"/>
        <end position="139"/>
    </location>
</feature>
<proteinExistence type="predicted"/>
<keyword evidence="1" id="KW-0812">Transmembrane</keyword>
<protein>
    <submittedName>
        <fullName evidence="2">Uncharacterized protein</fullName>
    </submittedName>
</protein>
<feature type="transmembrane region" description="Helical" evidence="1">
    <location>
        <begin position="36"/>
        <end position="57"/>
    </location>
</feature>
<reference evidence="2 3" key="1">
    <citation type="submission" date="2019-03" db="EMBL/GenBank/DDBJ databases">
        <title>Dyadobacter AR-3-6 sp. nov., isolated from arctic soil.</title>
        <authorList>
            <person name="Chaudhary D.K."/>
        </authorList>
    </citation>
    <scope>NUCLEOTIDE SEQUENCE [LARGE SCALE GENOMIC DNA]</scope>
    <source>
        <strain evidence="2 3">AR-3-6</strain>
    </source>
</reference>
<dbReference type="OrthoDB" id="960433at2"/>
<keyword evidence="3" id="KW-1185">Reference proteome</keyword>
<sequence length="150" mass="17109">MGLLEWFFESRNPGPVGKVGINPPEPDDEGEPPRKWLIYVAIVVGLILAGTALSWVFEDSAYIGFKQNLYRLCLFFLYVLVGHFVSAKPDHTNIGWLGGLVDNPFRISDDFNRWVLFTQIILLPGKLIAYSLVMSLIIGRHFFKKLKQRL</sequence>
<dbReference type="EMBL" id="SMFL01000002">
    <property type="protein sequence ID" value="TDE17359.1"/>
    <property type="molecule type" value="Genomic_DNA"/>
</dbReference>
<feature type="transmembrane region" description="Helical" evidence="1">
    <location>
        <begin position="69"/>
        <end position="87"/>
    </location>
</feature>
<evidence type="ECO:0000256" key="1">
    <source>
        <dbReference type="SAM" id="Phobius"/>
    </source>
</evidence>
<keyword evidence="1" id="KW-0472">Membrane</keyword>
<evidence type="ECO:0000313" key="2">
    <source>
        <dbReference type="EMBL" id="TDE17359.1"/>
    </source>
</evidence>
<dbReference type="AlphaFoldDB" id="A0A4R5DSM8"/>
<dbReference type="Proteomes" id="UP000294850">
    <property type="component" value="Unassembled WGS sequence"/>
</dbReference>
<accession>A0A4R5DSM8</accession>
<dbReference type="RefSeq" id="WP_131957199.1">
    <property type="nucleotide sequence ID" value="NZ_SMFL01000002.1"/>
</dbReference>
<name>A0A4R5DSM8_9BACT</name>
<gene>
    <name evidence="2" type="ORF">E0F88_05570</name>
</gene>
<organism evidence="2 3">
    <name type="scientific">Dyadobacter psychrotolerans</name>
    <dbReference type="NCBI Taxonomy" id="2541721"/>
    <lineage>
        <taxon>Bacteria</taxon>
        <taxon>Pseudomonadati</taxon>
        <taxon>Bacteroidota</taxon>
        <taxon>Cytophagia</taxon>
        <taxon>Cytophagales</taxon>
        <taxon>Spirosomataceae</taxon>
        <taxon>Dyadobacter</taxon>
    </lineage>
</organism>
<evidence type="ECO:0000313" key="3">
    <source>
        <dbReference type="Proteomes" id="UP000294850"/>
    </source>
</evidence>